<gene>
    <name evidence="1" type="ORF">LCGC14_2994700</name>
</gene>
<organism evidence="1">
    <name type="scientific">marine sediment metagenome</name>
    <dbReference type="NCBI Taxonomy" id="412755"/>
    <lineage>
        <taxon>unclassified sequences</taxon>
        <taxon>metagenomes</taxon>
        <taxon>ecological metagenomes</taxon>
    </lineage>
</organism>
<sequence length="52" mass="5639">MALAYYCANCILYFREADLTEGRCPDCGNQVKPRVVIGGVVLGAEEDANSDQ</sequence>
<accession>A0A0F8XQI2</accession>
<evidence type="ECO:0000313" key="1">
    <source>
        <dbReference type="EMBL" id="KKK63400.1"/>
    </source>
</evidence>
<comment type="caution">
    <text evidence="1">The sequence shown here is derived from an EMBL/GenBank/DDBJ whole genome shotgun (WGS) entry which is preliminary data.</text>
</comment>
<proteinExistence type="predicted"/>
<dbReference type="AlphaFoldDB" id="A0A0F8XQI2"/>
<reference evidence="1" key="1">
    <citation type="journal article" date="2015" name="Nature">
        <title>Complex archaea that bridge the gap between prokaryotes and eukaryotes.</title>
        <authorList>
            <person name="Spang A."/>
            <person name="Saw J.H."/>
            <person name="Jorgensen S.L."/>
            <person name="Zaremba-Niedzwiedzka K."/>
            <person name="Martijn J."/>
            <person name="Lind A.E."/>
            <person name="van Eijk R."/>
            <person name="Schleper C."/>
            <person name="Guy L."/>
            <person name="Ettema T.J."/>
        </authorList>
    </citation>
    <scope>NUCLEOTIDE SEQUENCE</scope>
</reference>
<protein>
    <submittedName>
        <fullName evidence="1">Uncharacterized protein</fullName>
    </submittedName>
</protein>
<dbReference type="EMBL" id="LAZR01061532">
    <property type="protein sequence ID" value="KKK63400.1"/>
    <property type="molecule type" value="Genomic_DNA"/>
</dbReference>
<name>A0A0F8XQI2_9ZZZZ</name>